<dbReference type="HOGENOM" id="CLU_019939_0_0_1"/>
<proteinExistence type="predicted"/>
<organism evidence="4 5">
    <name type="scientific">Sphaerulina musiva (strain SO2202)</name>
    <name type="common">Poplar stem canker fungus</name>
    <name type="synonym">Septoria musiva</name>
    <dbReference type="NCBI Taxonomy" id="692275"/>
    <lineage>
        <taxon>Eukaryota</taxon>
        <taxon>Fungi</taxon>
        <taxon>Dikarya</taxon>
        <taxon>Ascomycota</taxon>
        <taxon>Pezizomycotina</taxon>
        <taxon>Dothideomycetes</taxon>
        <taxon>Dothideomycetidae</taxon>
        <taxon>Mycosphaerellales</taxon>
        <taxon>Mycosphaerellaceae</taxon>
        <taxon>Sphaerulina</taxon>
    </lineage>
</organism>
<dbReference type="AlphaFoldDB" id="N1QMX3"/>
<feature type="compositionally biased region" description="Polar residues" evidence="2">
    <location>
        <begin position="639"/>
        <end position="656"/>
    </location>
</feature>
<dbReference type="FunFam" id="1.10.472.80:FF:000038">
    <property type="entry name" value="TBC1 domain family member 5"/>
    <property type="match status" value="1"/>
</dbReference>
<evidence type="ECO:0000313" key="4">
    <source>
        <dbReference type="EMBL" id="EMF17403.1"/>
    </source>
</evidence>
<dbReference type="Proteomes" id="UP000016931">
    <property type="component" value="Unassembled WGS sequence"/>
</dbReference>
<name>N1QMX3_SPHMS</name>
<evidence type="ECO:0000256" key="2">
    <source>
        <dbReference type="SAM" id="MobiDB-lite"/>
    </source>
</evidence>
<feature type="domain" description="Rab-GAP TBC" evidence="3">
    <location>
        <begin position="95"/>
        <end position="288"/>
    </location>
</feature>
<dbReference type="FunFam" id="1.10.8.270:FF:000031">
    <property type="entry name" value="TBC1 domain family member 5"/>
    <property type="match status" value="1"/>
</dbReference>
<dbReference type="OMA" id="SPWQTLR"/>
<gene>
    <name evidence="4" type="ORF">SEPMUDRAFT_146435</name>
</gene>
<evidence type="ECO:0000313" key="5">
    <source>
        <dbReference type="Proteomes" id="UP000016931"/>
    </source>
</evidence>
<dbReference type="SMART" id="SM00164">
    <property type="entry name" value="TBC"/>
    <property type="match status" value="1"/>
</dbReference>
<dbReference type="PROSITE" id="PS50086">
    <property type="entry name" value="TBC_RABGAP"/>
    <property type="match status" value="1"/>
</dbReference>
<dbReference type="InterPro" id="IPR000195">
    <property type="entry name" value="Rab-GAP-TBC_dom"/>
</dbReference>
<dbReference type="InterPro" id="IPR035969">
    <property type="entry name" value="Rab-GAP_TBC_sf"/>
</dbReference>
<dbReference type="PANTHER" id="PTHR22957">
    <property type="entry name" value="TBC1 DOMAIN FAMILY MEMBER GTPASE-ACTIVATING PROTEIN"/>
    <property type="match status" value="1"/>
</dbReference>
<dbReference type="OrthoDB" id="27140at2759"/>
<reference evidence="4 5" key="1">
    <citation type="journal article" date="2012" name="PLoS Pathog.">
        <title>Diverse lifestyles and strategies of plant pathogenesis encoded in the genomes of eighteen Dothideomycetes fungi.</title>
        <authorList>
            <person name="Ohm R.A."/>
            <person name="Feau N."/>
            <person name="Henrissat B."/>
            <person name="Schoch C.L."/>
            <person name="Horwitz B.A."/>
            <person name="Barry K.W."/>
            <person name="Condon B.J."/>
            <person name="Copeland A.C."/>
            <person name="Dhillon B."/>
            <person name="Glaser F."/>
            <person name="Hesse C.N."/>
            <person name="Kosti I."/>
            <person name="LaButti K."/>
            <person name="Lindquist E.A."/>
            <person name="Lucas S."/>
            <person name="Salamov A.A."/>
            <person name="Bradshaw R.E."/>
            <person name="Ciuffetti L."/>
            <person name="Hamelin R.C."/>
            <person name="Kema G.H.J."/>
            <person name="Lawrence C."/>
            <person name="Scott J.A."/>
            <person name="Spatafora J.W."/>
            <person name="Turgeon B.G."/>
            <person name="de Wit P.J.G.M."/>
            <person name="Zhong S."/>
            <person name="Goodwin S.B."/>
            <person name="Grigoriev I.V."/>
        </authorList>
    </citation>
    <scope>NUCLEOTIDE SEQUENCE [LARGE SCALE GENOMIC DNA]</scope>
    <source>
        <strain evidence="4 5">SO2202</strain>
    </source>
</reference>
<dbReference type="eggNOG" id="KOG1091">
    <property type="taxonomic scope" value="Eukaryota"/>
</dbReference>
<dbReference type="PANTHER" id="PTHR22957:SF337">
    <property type="entry name" value="TBC1 DOMAIN FAMILY MEMBER 5"/>
    <property type="match status" value="1"/>
</dbReference>
<dbReference type="RefSeq" id="XP_016765524.1">
    <property type="nucleotide sequence ID" value="XM_016903654.1"/>
</dbReference>
<dbReference type="EMBL" id="KB456260">
    <property type="protein sequence ID" value="EMF17403.1"/>
    <property type="molecule type" value="Genomic_DNA"/>
</dbReference>
<dbReference type="Gene3D" id="1.10.8.270">
    <property type="entry name" value="putative rabgap domain of human tbc1 domain family member 14 like domains"/>
    <property type="match status" value="1"/>
</dbReference>
<feature type="compositionally biased region" description="Polar residues" evidence="2">
    <location>
        <begin position="537"/>
        <end position="547"/>
    </location>
</feature>
<accession>N1QMX3</accession>
<protein>
    <submittedName>
        <fullName evidence="4">RabGAP/TBC</fullName>
    </submittedName>
</protein>
<dbReference type="SUPFAM" id="SSF47923">
    <property type="entry name" value="Ypt/Rab-GAP domain of gyp1p"/>
    <property type="match status" value="2"/>
</dbReference>
<feature type="compositionally biased region" description="Basic and acidic residues" evidence="2">
    <location>
        <begin position="559"/>
        <end position="576"/>
    </location>
</feature>
<dbReference type="GO" id="GO:0005096">
    <property type="term" value="F:GTPase activator activity"/>
    <property type="evidence" value="ECO:0007669"/>
    <property type="project" value="UniProtKB-KW"/>
</dbReference>
<feature type="compositionally biased region" description="Polar residues" evidence="2">
    <location>
        <begin position="587"/>
        <end position="599"/>
    </location>
</feature>
<dbReference type="Pfam" id="PF00566">
    <property type="entry name" value="RabGAP-TBC"/>
    <property type="match status" value="1"/>
</dbReference>
<feature type="region of interest" description="Disordered" evidence="2">
    <location>
        <begin position="530"/>
        <end position="674"/>
    </location>
</feature>
<sequence>MRSLEDARTSWQELHQYKTLRQLKDAVRLSPDGHSSVATRGLRSACWKAFLLFDTLDLDEWQRVLASSRSAYNSLHAHFFRSVEDRDAETAGLDPLSQDTENSTWQQLRKDEDLRAEILQDVERCMLDFTREPENQRILSDILFTFCKLNPDIGYRQGMHEIAAYVLFVIQNDAVELDNSSKAFHQDSIIKAVFDSEHIEHDSFAVFGQVMQSAKTFYLSDGPASITARSRHIFEELLPQVDKVLMLHLQSLDVLPQVFLIRWIRLLFGREFEFDSVLALWDVIFAEDASLEIVNHICLTMLLRIRWHLLEADYNNALGLLLRYPELDKDLPAQTLGLDALYLKAHMHVDGGSYCVLKYMGRPLLKSDRPATPPALQRNVTAFSGRTGLSPPRTIRQPRIEGLLQTTAKNIYAQGEKLGIGVRNAVDEVQKKAQEIRVAQTPSPPPWRQSSVGRVRELETRNKQLSELLASAVDELWEYQRSVAEAKDHAHDRNNVEKLSAAIAQVQYIQVYLEQPSLQLAEQPLQVNKRRGDANNVPGTTMAQHDVSSYAGEASGVNNERDGKGELRDHPTHEPEPPTLRVRATHDLSSSQSSDTTGVKTHRLRPSLEQSSFSFMLGQGGSKASPPPSRPHSSLFGAQDNTSGRPGSKAGSNDVLSDSEFDIGSLKRAKGDRR</sequence>
<keyword evidence="1" id="KW-0343">GTPase activation</keyword>
<dbReference type="Gene3D" id="1.10.472.80">
    <property type="entry name" value="Ypt/Rab-GAP domain of gyp1p, domain 3"/>
    <property type="match status" value="1"/>
</dbReference>
<keyword evidence="5" id="KW-1185">Reference proteome</keyword>
<evidence type="ECO:0000259" key="3">
    <source>
        <dbReference type="PROSITE" id="PS50086"/>
    </source>
</evidence>
<evidence type="ECO:0000256" key="1">
    <source>
        <dbReference type="ARBA" id="ARBA00022468"/>
    </source>
</evidence>
<dbReference type="STRING" id="692275.N1QMX3"/>
<dbReference type="GeneID" id="27900791"/>